<dbReference type="AlphaFoldDB" id="A0A1F6SZD4"/>
<comment type="subcellular location">
    <subcellularLocation>
        <location evidence="8">Cell inner membrane</location>
        <topology evidence="8">Single-pass type II membrane protein</topology>
    </subcellularLocation>
    <subcellularLocation>
        <location evidence="1">Cell membrane</location>
        <topology evidence="1">Single-pass type II membrane protein</topology>
    </subcellularLocation>
    <text evidence="8">Localizes to the division septum where it forms a ring structure.</text>
</comment>
<keyword evidence="6 8" id="KW-0472">Membrane</keyword>
<dbReference type="PANTHER" id="PTHR37479:SF1">
    <property type="entry name" value="CELL DIVISION PROTEIN FTSL"/>
    <property type="match status" value="1"/>
</dbReference>
<evidence type="ECO:0000256" key="9">
    <source>
        <dbReference type="NCBIfam" id="TIGR02209"/>
    </source>
</evidence>
<dbReference type="PANTHER" id="PTHR37479">
    <property type="entry name" value="CELL DIVISION PROTEIN FTSL"/>
    <property type="match status" value="1"/>
</dbReference>
<comment type="similarity">
    <text evidence="8">Belongs to the FtsL family.</text>
</comment>
<protein>
    <recommendedName>
        <fullName evidence="8 9">Cell division protein FtsL</fullName>
    </recommendedName>
</protein>
<reference evidence="10 11" key="1">
    <citation type="journal article" date="2016" name="Nat. Commun.">
        <title>Thousands of microbial genomes shed light on interconnected biogeochemical processes in an aquifer system.</title>
        <authorList>
            <person name="Anantharaman K."/>
            <person name="Brown C.T."/>
            <person name="Hug L.A."/>
            <person name="Sharon I."/>
            <person name="Castelle C.J."/>
            <person name="Probst A.J."/>
            <person name="Thomas B.C."/>
            <person name="Singh A."/>
            <person name="Wilkins M.J."/>
            <person name="Karaoz U."/>
            <person name="Brodie E.L."/>
            <person name="Williams K.H."/>
            <person name="Hubbard S.S."/>
            <person name="Banfield J.F."/>
        </authorList>
    </citation>
    <scope>NUCLEOTIDE SEQUENCE [LARGE SCALE GENOMIC DNA]</scope>
</reference>
<dbReference type="InterPro" id="IPR011922">
    <property type="entry name" value="Cell_div_FtsL"/>
</dbReference>
<evidence type="ECO:0000256" key="1">
    <source>
        <dbReference type="ARBA" id="ARBA00004401"/>
    </source>
</evidence>
<evidence type="ECO:0000256" key="7">
    <source>
        <dbReference type="ARBA" id="ARBA00023306"/>
    </source>
</evidence>
<organism evidence="10 11">
    <name type="scientific">Candidatus Muproteobacteria bacterium RBG_16_62_13</name>
    <dbReference type="NCBI Taxonomy" id="1817756"/>
    <lineage>
        <taxon>Bacteria</taxon>
        <taxon>Pseudomonadati</taxon>
        <taxon>Pseudomonadota</taxon>
        <taxon>Candidatus Muproteobacteria</taxon>
    </lineage>
</organism>
<dbReference type="STRING" id="1817756.A2140_04545"/>
<evidence type="ECO:0000313" key="10">
    <source>
        <dbReference type="EMBL" id="OGI38243.1"/>
    </source>
</evidence>
<dbReference type="Proteomes" id="UP000178379">
    <property type="component" value="Unassembled WGS sequence"/>
</dbReference>
<evidence type="ECO:0000256" key="2">
    <source>
        <dbReference type="ARBA" id="ARBA00022475"/>
    </source>
</evidence>
<accession>A0A1F6SZD4</accession>
<dbReference type="GO" id="GO:0005886">
    <property type="term" value="C:plasma membrane"/>
    <property type="evidence" value="ECO:0007669"/>
    <property type="project" value="UniProtKB-SubCell"/>
</dbReference>
<keyword evidence="5 8" id="KW-1133">Transmembrane helix</keyword>
<evidence type="ECO:0000313" key="11">
    <source>
        <dbReference type="Proteomes" id="UP000178379"/>
    </source>
</evidence>
<keyword evidence="7 8" id="KW-0131">Cell cycle</keyword>
<keyword evidence="3 8" id="KW-0132">Cell division</keyword>
<keyword evidence="2 8" id="KW-1003">Cell membrane</keyword>
<keyword evidence="4 8" id="KW-0812">Transmembrane</keyword>
<proteinExistence type="inferred from homology"/>
<evidence type="ECO:0000256" key="6">
    <source>
        <dbReference type="ARBA" id="ARBA00023136"/>
    </source>
</evidence>
<evidence type="ECO:0000256" key="5">
    <source>
        <dbReference type="ARBA" id="ARBA00022989"/>
    </source>
</evidence>
<dbReference type="EMBL" id="MFSQ01000127">
    <property type="protein sequence ID" value="OGI38243.1"/>
    <property type="molecule type" value="Genomic_DNA"/>
</dbReference>
<dbReference type="GO" id="GO:0043093">
    <property type="term" value="P:FtsZ-dependent cytokinesis"/>
    <property type="evidence" value="ECO:0007669"/>
    <property type="project" value="UniProtKB-UniRule"/>
</dbReference>
<gene>
    <name evidence="8" type="primary">ftsL</name>
    <name evidence="10" type="ORF">A2140_04545</name>
</gene>
<dbReference type="HAMAP" id="MF_00910">
    <property type="entry name" value="FtsL"/>
    <property type="match status" value="1"/>
</dbReference>
<comment type="function">
    <text evidence="8">Essential cell division protein.</text>
</comment>
<evidence type="ECO:0000256" key="8">
    <source>
        <dbReference type="HAMAP-Rule" id="MF_00910"/>
    </source>
</evidence>
<dbReference type="Pfam" id="PF04999">
    <property type="entry name" value="FtsL"/>
    <property type="match status" value="1"/>
</dbReference>
<sequence>MRSLALTLLALVMLSALTLVYTRQENRKLFSNLHQLRAERDSLDVEWGRLLLEEGAWSQHQRVESTARQRLGMDLPPAEHIVVVRLPVVHP</sequence>
<evidence type="ECO:0000256" key="3">
    <source>
        <dbReference type="ARBA" id="ARBA00022618"/>
    </source>
</evidence>
<keyword evidence="8" id="KW-0997">Cell inner membrane</keyword>
<comment type="caution">
    <text evidence="10">The sequence shown here is derived from an EMBL/GenBank/DDBJ whole genome shotgun (WGS) entry which is preliminary data.</text>
</comment>
<dbReference type="NCBIfam" id="TIGR02209">
    <property type="entry name" value="ftsL_broad"/>
    <property type="match status" value="1"/>
</dbReference>
<dbReference type="GO" id="GO:0032153">
    <property type="term" value="C:cell division site"/>
    <property type="evidence" value="ECO:0007669"/>
    <property type="project" value="UniProtKB-UniRule"/>
</dbReference>
<evidence type="ECO:0000256" key="4">
    <source>
        <dbReference type="ARBA" id="ARBA00022692"/>
    </source>
</evidence>
<name>A0A1F6SZD4_9PROT</name>